<keyword evidence="3" id="KW-1185">Reference proteome</keyword>
<dbReference type="EMBL" id="MLAK01000758">
    <property type="protein sequence ID" value="OHT05439.1"/>
    <property type="molecule type" value="Genomic_DNA"/>
</dbReference>
<evidence type="ECO:0000313" key="2">
    <source>
        <dbReference type="EMBL" id="OHT05439.1"/>
    </source>
</evidence>
<accession>A0A1J4K224</accession>
<dbReference type="GeneID" id="94839912"/>
<protein>
    <submittedName>
        <fullName evidence="2">Uncharacterized protein</fullName>
    </submittedName>
</protein>
<sequence>MKNEDCMKYFGKLTTSIILFLMLLSFFFFFGEFVFSSERAPEFQNHPVDDYDKPTHRNILKSFSKTSTSDANITERNSFDSCVIYIVDSIFCFCKAYGPSYNLGSGGAIFAMNSQLSLTSTSNQYRMNFANNEALAGGAISLINSDLYANGCDAWLIHFDNNKAVYMGGALLCLNNQYNINSDEKHFCQITFTEFYNNSANEICGAACIYGISDSWFDHCLVRQNHATYSSGAIGFYQCQGMFMFACTLFSNTVGNRTFFGNNGVFTMNQNKAFRKFDNEFGGGAVFVRVLINEKEGIVSDDYRTNIIFATEHCIFLNNTCRYKKGLEPEKNGFDIYFSGDITFQSFEDRFATPRNISMGGNISSTMYFGTKYLEGDSWNSFVKDNEKARYFKWNDFGNGVNPLFGELYEYAQNVNHHWDPTNPFEHNTDFEEINLEFDNQQNDEEPVNTHVATKLPERTTRSAIPNPTNIDENHKVTSMTRTIPLSYSPSSQFSKSSHFSQSSFFSESGVFSETNGFSMTNDFSSSSVFSSSSDFTISSEFSFSSDFSSSEGFSSSVAFSKSEDFSYSKQFSRTDVFSKSNIFESTDGFSKSAEFSRSNVFKPSDQFSASEVL</sequence>
<keyword evidence="1" id="KW-1133">Transmembrane helix</keyword>
<dbReference type="Proteomes" id="UP000179807">
    <property type="component" value="Unassembled WGS sequence"/>
</dbReference>
<proteinExistence type="predicted"/>
<evidence type="ECO:0000313" key="3">
    <source>
        <dbReference type="Proteomes" id="UP000179807"/>
    </source>
</evidence>
<organism evidence="2 3">
    <name type="scientific">Tritrichomonas foetus</name>
    <dbReference type="NCBI Taxonomy" id="1144522"/>
    <lineage>
        <taxon>Eukaryota</taxon>
        <taxon>Metamonada</taxon>
        <taxon>Parabasalia</taxon>
        <taxon>Tritrichomonadida</taxon>
        <taxon>Tritrichomonadidae</taxon>
        <taxon>Tritrichomonas</taxon>
    </lineage>
</organism>
<reference evidence="2" key="1">
    <citation type="submission" date="2016-10" db="EMBL/GenBank/DDBJ databases">
        <authorList>
            <person name="Benchimol M."/>
            <person name="Almeida L.G."/>
            <person name="Vasconcelos A.T."/>
            <person name="Perreira-Neves A."/>
            <person name="Rosa I.A."/>
            <person name="Tasca T."/>
            <person name="Bogo M.R."/>
            <person name="de Souza W."/>
        </authorList>
    </citation>
    <scope>NUCLEOTIDE SEQUENCE [LARGE SCALE GENOMIC DNA]</scope>
    <source>
        <strain evidence="2">K</strain>
    </source>
</reference>
<name>A0A1J4K224_9EUKA</name>
<dbReference type="VEuPathDB" id="TrichDB:TRFO_26862"/>
<gene>
    <name evidence="2" type="ORF">TRFO_26862</name>
</gene>
<dbReference type="RefSeq" id="XP_068358575.1">
    <property type="nucleotide sequence ID" value="XM_068505208.1"/>
</dbReference>
<evidence type="ECO:0000256" key="1">
    <source>
        <dbReference type="SAM" id="Phobius"/>
    </source>
</evidence>
<comment type="caution">
    <text evidence="2">The sequence shown here is derived from an EMBL/GenBank/DDBJ whole genome shotgun (WGS) entry which is preliminary data.</text>
</comment>
<keyword evidence="1" id="KW-0472">Membrane</keyword>
<dbReference type="AlphaFoldDB" id="A0A1J4K224"/>
<feature type="transmembrane region" description="Helical" evidence="1">
    <location>
        <begin position="12"/>
        <end position="35"/>
    </location>
</feature>
<keyword evidence="1" id="KW-0812">Transmembrane</keyword>